<feature type="transmembrane region" description="Helical" evidence="2">
    <location>
        <begin position="627"/>
        <end position="651"/>
    </location>
</feature>
<evidence type="ECO:0000259" key="3">
    <source>
        <dbReference type="PROSITE" id="PS50075"/>
    </source>
</evidence>
<name>A0A7W5F225_9ACTN</name>
<dbReference type="Gene3D" id="2.160.10.10">
    <property type="entry name" value="Hexapeptide repeat proteins"/>
    <property type="match status" value="2"/>
</dbReference>
<accession>A0A7W5F225</accession>
<feature type="region of interest" description="Disordered" evidence="1">
    <location>
        <begin position="825"/>
        <end position="847"/>
    </location>
</feature>
<feature type="transmembrane region" description="Helical" evidence="2">
    <location>
        <begin position="372"/>
        <end position="394"/>
    </location>
</feature>
<dbReference type="InterPro" id="IPR011004">
    <property type="entry name" value="Trimer_LpxA-like_sf"/>
</dbReference>
<feature type="region of interest" description="Disordered" evidence="1">
    <location>
        <begin position="334"/>
        <end position="355"/>
    </location>
</feature>
<keyword evidence="2" id="KW-0472">Membrane</keyword>
<keyword evidence="2" id="KW-1133">Transmembrane helix</keyword>
<feature type="transmembrane region" description="Helical" evidence="2">
    <location>
        <begin position="414"/>
        <end position="436"/>
    </location>
</feature>
<keyword evidence="5" id="KW-1185">Reference proteome</keyword>
<dbReference type="Proteomes" id="UP000572907">
    <property type="component" value="Unassembled WGS sequence"/>
</dbReference>
<evidence type="ECO:0000313" key="5">
    <source>
        <dbReference type="Proteomes" id="UP000572907"/>
    </source>
</evidence>
<evidence type="ECO:0000256" key="2">
    <source>
        <dbReference type="SAM" id="Phobius"/>
    </source>
</evidence>
<dbReference type="RefSeq" id="WP_184592731.1">
    <property type="nucleotide sequence ID" value="NZ_BMUP01000005.1"/>
</dbReference>
<dbReference type="EMBL" id="JACHXE010000003">
    <property type="protein sequence ID" value="MBB3077160.1"/>
    <property type="molecule type" value="Genomic_DNA"/>
</dbReference>
<feature type="transmembrane region" description="Helical" evidence="2">
    <location>
        <begin position="657"/>
        <end position="680"/>
    </location>
</feature>
<organism evidence="4 5">
    <name type="scientific">Streptomyces violarus</name>
    <dbReference type="NCBI Taxonomy" id="67380"/>
    <lineage>
        <taxon>Bacteria</taxon>
        <taxon>Bacillati</taxon>
        <taxon>Actinomycetota</taxon>
        <taxon>Actinomycetes</taxon>
        <taxon>Kitasatosporales</taxon>
        <taxon>Streptomycetaceae</taxon>
        <taxon>Streptomyces</taxon>
    </lineage>
</organism>
<evidence type="ECO:0000256" key="1">
    <source>
        <dbReference type="SAM" id="MobiDB-lite"/>
    </source>
</evidence>
<dbReference type="PROSITE" id="PS50075">
    <property type="entry name" value="CARRIER"/>
    <property type="match status" value="1"/>
</dbReference>
<dbReference type="PANTHER" id="PTHR43300">
    <property type="entry name" value="ACETYLTRANSFERASE"/>
    <property type="match status" value="1"/>
</dbReference>
<dbReference type="SUPFAM" id="SSF47336">
    <property type="entry name" value="ACP-like"/>
    <property type="match status" value="1"/>
</dbReference>
<evidence type="ECO:0000313" key="4">
    <source>
        <dbReference type="EMBL" id="MBB3077160.1"/>
    </source>
</evidence>
<dbReference type="InterPro" id="IPR012728">
    <property type="entry name" value="Pls/PosA_C"/>
</dbReference>
<dbReference type="PANTHER" id="PTHR43300:SF11">
    <property type="entry name" value="ACETYLTRANSFERASE RV3034C-RELATED"/>
    <property type="match status" value="1"/>
</dbReference>
<gene>
    <name evidence="4" type="ORF">FHS41_003648</name>
</gene>
<dbReference type="AlphaFoldDB" id="A0A7W5F225"/>
<feature type="transmembrane region" description="Helical" evidence="2">
    <location>
        <begin position="178"/>
        <end position="199"/>
    </location>
</feature>
<feature type="compositionally biased region" description="Low complexity" evidence="1">
    <location>
        <begin position="111"/>
        <end position="120"/>
    </location>
</feature>
<feature type="region of interest" description="Disordered" evidence="1">
    <location>
        <begin position="98"/>
        <end position="130"/>
    </location>
</feature>
<feature type="compositionally biased region" description="Basic and acidic residues" evidence="1">
    <location>
        <begin position="836"/>
        <end position="847"/>
    </location>
</feature>
<dbReference type="Gene3D" id="1.10.1200.10">
    <property type="entry name" value="ACP-like"/>
    <property type="match status" value="1"/>
</dbReference>
<dbReference type="Pfam" id="PF00550">
    <property type="entry name" value="PP-binding"/>
    <property type="match status" value="1"/>
</dbReference>
<feature type="compositionally biased region" description="Pro residues" evidence="1">
    <location>
        <begin position="121"/>
        <end position="130"/>
    </location>
</feature>
<reference evidence="4 5" key="1">
    <citation type="submission" date="2020-08" db="EMBL/GenBank/DDBJ databases">
        <title>Genomic Encyclopedia of Type Strains, Phase III (KMG-III): the genomes of soil and plant-associated and newly described type strains.</title>
        <authorList>
            <person name="Whitman W."/>
        </authorList>
    </citation>
    <scope>NUCLEOTIDE SEQUENCE [LARGE SCALE GENOMIC DNA]</scope>
    <source>
        <strain evidence="4 5">CECT 3237</strain>
    </source>
</reference>
<feature type="transmembrane region" description="Helical" evidence="2">
    <location>
        <begin position="136"/>
        <end position="158"/>
    </location>
</feature>
<dbReference type="InterPro" id="IPR001451">
    <property type="entry name" value="Hexapep"/>
</dbReference>
<dbReference type="SUPFAM" id="SSF51161">
    <property type="entry name" value="Trimeric LpxA-like enzymes"/>
    <property type="match status" value="2"/>
</dbReference>
<keyword evidence="2" id="KW-0812">Transmembrane</keyword>
<dbReference type="Pfam" id="PF14602">
    <property type="entry name" value="Hexapep_2"/>
    <property type="match status" value="1"/>
</dbReference>
<protein>
    <submittedName>
        <fullName evidence="4">Non-ribosomal peptide synthetase-like protein</fullName>
    </submittedName>
</protein>
<proteinExistence type="predicted"/>
<comment type="caution">
    <text evidence="4">The sequence shown here is derived from an EMBL/GenBank/DDBJ whole genome shotgun (WGS) entry which is preliminary data.</text>
</comment>
<sequence>MTGQQLQEAVKGLVEEARPCAAPPDPVTSAAAERFAALLAEVAHLDEVRVDSDFFDDLGADSLVMAHFCARVRNRPDLPAVSMRDVYRHPTAGGLAAALVDRTPPPPPGTEAPSPSGLPGAPVPSPAPPTGRPHRVLCGALQLLAFLGYAFLLAAVAARGYEWISAQGDLLDAYLRSVVFGAALFVVLCALPVIAKWVLIGRFTPRRFRVWSLTYFRFWLVKTLIRSSPLVLFAGSPLYPLYLRALGARIGAGVTILSRSAPVCTDLLTVGDGALVRKDALLSCYHAVDGVIETGPVTLGRGAVVSEVTVLDIGTRLGDGSRLGHASSLHTGQTVPDGEHWHGSPAQPADGDFPEVEPARCGTARRAVHGSLMLLTALLVYLPLAVGCLDVLLSRMLEGSAVLKGGATVLYVDLLVVTVVVFFGGLLAALVVLATVPRLLGRFVPPGRTYPLFGFRHTVHRMIVLMTNRKSLTRLFGDSSCIVHYLRWIGYRLSPVEQTGSNFGTAVKHESPYLSRVGTGTMVADGLSLMNAEYSSTSFRLSPTAIGAHNFLGNRIAYPAGGRTGDNCLLGTKVAVPVSGPLRHDVGLLGSPCFEIPRSVARDSTFDDLKNGNGLGRRLAAKNRHNAVTMAWHLLTTWLFFFCVVLLFALAASRYPVWGTAVLALANAVVLPFTLLYFVLLERAVTAVHPPEPLFCSIYDRRFWRRERYWKVPSETYLHILDGTPFKAVVWRLLGVRIGARVFDDGCHMTERPMVAIGDDCTLNAGSVLQCHSQEDGTFKSDRSALGAGCTVGVGALVHYGVTVGDGAVLAADSFLMKGETVPEHTRWAGNPARPALDERDERGGAR</sequence>
<dbReference type="InterPro" id="IPR050179">
    <property type="entry name" value="Trans_hexapeptide_repeat"/>
</dbReference>
<feature type="domain" description="Carrier" evidence="3">
    <location>
        <begin position="26"/>
        <end position="103"/>
    </location>
</feature>
<dbReference type="InterPro" id="IPR009081">
    <property type="entry name" value="PP-bd_ACP"/>
</dbReference>
<dbReference type="NCBIfam" id="TIGR02353">
    <property type="entry name" value="NRPS_term_dom"/>
    <property type="match status" value="1"/>
</dbReference>
<dbReference type="InterPro" id="IPR036736">
    <property type="entry name" value="ACP-like_sf"/>
</dbReference>